<sequence length="351" mass="39158">MVRSQQLVFCLHWICTLAMFMTTQISSSGRIGVGAVNATAPQGVAVDLAGFWSYNESDLSKYEDFDHSRFLEELPGVQIEEPNTGTTTRAPWLPLKPPSPRTPPPRLTSFDLPVFDHSQITNVSTQLGDTAFLNCRIKNLAEHSEVSWVRRRDWHILSSGQTTFTNDERFQVLHSEHSDNWDLQIKFVQKRDNGTYECQVATGKGTMSHYYNLHVVIPSAYIIGSGEYHIGEGSTISLVCIIENSPTPPQYVFWYHNDRMINYDTVRGGVTVSTEPGAKTHSRLVVTKATPSDSGNYSCRAPNTEEDTINAFVSKEGDNTAAIQRQASSKTSGQSWLPPCVLFACISIWLC</sequence>
<dbReference type="InterPro" id="IPR037448">
    <property type="entry name" value="Zig-8"/>
</dbReference>
<name>A0A1B6L536_9HEMI</name>
<dbReference type="CDD" id="cd00099">
    <property type="entry name" value="IgV"/>
    <property type="match status" value="1"/>
</dbReference>
<dbReference type="InterPro" id="IPR007110">
    <property type="entry name" value="Ig-like_dom"/>
</dbReference>
<dbReference type="SMART" id="SM00409">
    <property type="entry name" value="IG"/>
    <property type="match status" value="2"/>
</dbReference>
<evidence type="ECO:0000313" key="4">
    <source>
        <dbReference type="EMBL" id="JAT18604.1"/>
    </source>
</evidence>
<evidence type="ECO:0000259" key="3">
    <source>
        <dbReference type="PROSITE" id="PS50835"/>
    </source>
</evidence>
<dbReference type="InterPro" id="IPR013783">
    <property type="entry name" value="Ig-like_fold"/>
</dbReference>
<feature type="domain" description="Ig-like" evidence="3">
    <location>
        <begin position="218"/>
        <end position="310"/>
    </location>
</feature>
<organism evidence="4">
    <name type="scientific">Graphocephala atropunctata</name>
    <dbReference type="NCBI Taxonomy" id="36148"/>
    <lineage>
        <taxon>Eukaryota</taxon>
        <taxon>Metazoa</taxon>
        <taxon>Ecdysozoa</taxon>
        <taxon>Arthropoda</taxon>
        <taxon>Hexapoda</taxon>
        <taxon>Insecta</taxon>
        <taxon>Pterygota</taxon>
        <taxon>Neoptera</taxon>
        <taxon>Paraneoptera</taxon>
        <taxon>Hemiptera</taxon>
        <taxon>Auchenorrhyncha</taxon>
        <taxon>Membracoidea</taxon>
        <taxon>Cicadellidae</taxon>
        <taxon>Cicadellinae</taxon>
        <taxon>Cicadellini</taxon>
        <taxon>Graphocephala</taxon>
    </lineage>
</organism>
<dbReference type="FunFam" id="2.60.40.10:FF:000533">
    <property type="entry name" value="Uncharacterized protein, isoform A"/>
    <property type="match status" value="1"/>
</dbReference>
<evidence type="ECO:0000256" key="2">
    <source>
        <dbReference type="SAM" id="SignalP"/>
    </source>
</evidence>
<feature type="region of interest" description="Disordered" evidence="1">
    <location>
        <begin position="76"/>
        <end position="103"/>
    </location>
</feature>
<gene>
    <name evidence="4" type="ORF">g.52765</name>
</gene>
<dbReference type="PANTHER" id="PTHR23279">
    <property type="entry name" value="DEFECTIVE PROBOSCIS EXTENSION RESPONSE DPR -RELATED"/>
    <property type="match status" value="1"/>
</dbReference>
<dbReference type="FunFam" id="2.60.40.10:FF:001061">
    <property type="entry name" value="Uncharacterized protein, isoform C"/>
    <property type="match status" value="1"/>
</dbReference>
<dbReference type="Pfam" id="PF07686">
    <property type="entry name" value="V-set"/>
    <property type="match status" value="1"/>
</dbReference>
<accession>A0A1B6L536</accession>
<dbReference type="SMART" id="SM00408">
    <property type="entry name" value="IGc2"/>
    <property type="match status" value="2"/>
</dbReference>
<protein>
    <recommendedName>
        <fullName evidence="3">Ig-like domain-containing protein</fullName>
    </recommendedName>
</protein>
<dbReference type="InterPro" id="IPR003599">
    <property type="entry name" value="Ig_sub"/>
</dbReference>
<feature type="signal peptide" evidence="2">
    <location>
        <begin position="1"/>
        <end position="18"/>
    </location>
</feature>
<dbReference type="Pfam" id="PF13927">
    <property type="entry name" value="Ig_3"/>
    <property type="match status" value="1"/>
</dbReference>
<dbReference type="Gene3D" id="2.60.40.10">
    <property type="entry name" value="Immunoglobulins"/>
    <property type="match status" value="2"/>
</dbReference>
<dbReference type="CDD" id="cd00096">
    <property type="entry name" value="Ig"/>
    <property type="match status" value="1"/>
</dbReference>
<evidence type="ECO:0000256" key="1">
    <source>
        <dbReference type="SAM" id="MobiDB-lite"/>
    </source>
</evidence>
<keyword evidence="2" id="KW-0732">Signal</keyword>
<dbReference type="InterPro" id="IPR036179">
    <property type="entry name" value="Ig-like_dom_sf"/>
</dbReference>
<dbReference type="GO" id="GO:0050808">
    <property type="term" value="P:synapse organization"/>
    <property type="evidence" value="ECO:0007669"/>
    <property type="project" value="TreeGrafter"/>
</dbReference>
<dbReference type="AlphaFoldDB" id="A0A1B6L536"/>
<reference evidence="4" key="1">
    <citation type="submission" date="2015-11" db="EMBL/GenBank/DDBJ databases">
        <title>De novo transcriptome assembly of four potential Pierce s Disease insect vectors from Arizona vineyards.</title>
        <authorList>
            <person name="Tassone E.E."/>
        </authorList>
    </citation>
    <scope>NUCLEOTIDE SEQUENCE</scope>
</reference>
<dbReference type="PROSITE" id="PS50835">
    <property type="entry name" value="IG_LIKE"/>
    <property type="match status" value="2"/>
</dbReference>
<proteinExistence type="predicted"/>
<dbReference type="PANTHER" id="PTHR23279:SF45">
    <property type="entry name" value="DEFECTIVE PROBOSCIS EXTENSION RESPONSE 12, ISOFORM C"/>
    <property type="match status" value="1"/>
</dbReference>
<dbReference type="GO" id="GO:0032589">
    <property type="term" value="C:neuron projection membrane"/>
    <property type="evidence" value="ECO:0007669"/>
    <property type="project" value="TreeGrafter"/>
</dbReference>
<dbReference type="InterPro" id="IPR003598">
    <property type="entry name" value="Ig_sub2"/>
</dbReference>
<dbReference type="SUPFAM" id="SSF48726">
    <property type="entry name" value="Immunoglobulin"/>
    <property type="match status" value="2"/>
</dbReference>
<feature type="compositionally biased region" description="Pro residues" evidence="1">
    <location>
        <begin position="94"/>
        <end position="103"/>
    </location>
</feature>
<feature type="chain" id="PRO_5008587126" description="Ig-like domain-containing protein" evidence="2">
    <location>
        <begin position="19"/>
        <end position="351"/>
    </location>
</feature>
<feature type="domain" description="Ig-like" evidence="3">
    <location>
        <begin position="105"/>
        <end position="208"/>
    </location>
</feature>
<dbReference type="EMBL" id="GEBQ01021373">
    <property type="protein sequence ID" value="JAT18604.1"/>
    <property type="molecule type" value="Transcribed_RNA"/>
</dbReference>
<dbReference type="InterPro" id="IPR013106">
    <property type="entry name" value="Ig_V-set"/>
</dbReference>